<gene>
    <name evidence="1" type="ORF">DIZ78_05940</name>
</gene>
<name>A0A370DQ12_9GAMM</name>
<sequence>MKIEKMIGCRSILIASGLILAFIPLVTLAEADTGLSDSLKQSLKAQGWEEGQQEDGSVIYRQKPVQSEPQNKPLGADGQQREQLGKALDGRGWQADWDPDGSLVLRPQRPAAVQAAGTPLAPTESETDLIPDLPGFEYWRIEKGEDGSMLFHPLSKPPGTKATISDQTAVERCEGYQFDTARVSLPVDQWPEANELAQKWLERSGLHGLLVGKIRRILRIYLVSLVEDTSPHALKHQLAIRASDGHVMLLE</sequence>
<comment type="caution">
    <text evidence="1">The sequence shown here is derived from an EMBL/GenBank/DDBJ whole genome shotgun (WGS) entry which is preliminary data.</text>
</comment>
<dbReference type="Proteomes" id="UP000254771">
    <property type="component" value="Unassembled WGS sequence"/>
</dbReference>
<reference evidence="1 2" key="1">
    <citation type="journal article" date="2018" name="ISME J.">
        <title>Endosymbiont genomes yield clues of tubeworm success.</title>
        <authorList>
            <person name="Li Y."/>
            <person name="Liles M.R."/>
            <person name="Halanych K.M."/>
        </authorList>
    </citation>
    <scope>NUCLEOTIDE SEQUENCE [LARGE SCALE GENOMIC DNA]</scope>
    <source>
        <strain evidence="1">A1462</strain>
    </source>
</reference>
<dbReference type="AlphaFoldDB" id="A0A370DQ12"/>
<evidence type="ECO:0000313" key="1">
    <source>
        <dbReference type="EMBL" id="RDH87032.1"/>
    </source>
</evidence>
<keyword evidence="2" id="KW-1185">Reference proteome</keyword>
<proteinExistence type="predicted"/>
<organism evidence="1 2">
    <name type="scientific">endosymbiont of Escarpia spicata</name>
    <dbReference type="NCBI Taxonomy" id="2200908"/>
    <lineage>
        <taxon>Bacteria</taxon>
        <taxon>Pseudomonadati</taxon>
        <taxon>Pseudomonadota</taxon>
        <taxon>Gammaproteobacteria</taxon>
        <taxon>sulfur-oxidizing symbionts</taxon>
    </lineage>
</organism>
<dbReference type="EMBL" id="QFXE01000007">
    <property type="protein sequence ID" value="RDH87032.1"/>
    <property type="molecule type" value="Genomic_DNA"/>
</dbReference>
<protein>
    <submittedName>
        <fullName evidence="1">Uncharacterized protein</fullName>
    </submittedName>
</protein>
<evidence type="ECO:0000313" key="2">
    <source>
        <dbReference type="Proteomes" id="UP000254771"/>
    </source>
</evidence>
<accession>A0A370DQ12</accession>